<evidence type="ECO:0000256" key="2">
    <source>
        <dbReference type="ARBA" id="ARBA00012652"/>
    </source>
</evidence>
<sequence>MGPHRARAGPVLHRRHALPSVTHDVTDLLREGDNALGIVLADGWWAGRISILGRSAQYGDLLRASWRLEVDLADGTSEVIVPDESVVSDRGPIDYSDLFIGERHDARRAVPGWSSPGFDAGGWQPGRLVDVEIPVVPHVGEPVRPLLELPVHEIRQTPAGETVVDFGQVIAGRVRLTARGPAGTTIRLEHAEVVDGAGNFLRNIIGVDKDQVDEFVLAGDEAGETWEPEFTFHGFRYVKVIGWPGELLSEDLTAVVLGSDLEQTGDLTCSDPRLNQLVQNTRWSQRANFLAVPTDCPQCERAGWTGDLQIFTPTAATLMGVAAFLRRWFADVRAEQAARDGMVPIIVPMPPAMDLGATPPSPSSVGADPHDIVALSAGLSAIDGAAGWGDVITMTPWELYRRYGDVSFLQDNVAAMRSWVDWQTREAARLLTGRLRDTDLDAEARARHAVLWNGALNFGDWLAPSTLADAEHEFLAMMTAPLTTHEIVGPCFQARSSTSSPTPKRSSATVRPRPRYDSAPRPSGTPSAPSTSPSRGD</sequence>
<evidence type="ECO:0000259" key="4">
    <source>
        <dbReference type="Pfam" id="PF05592"/>
    </source>
</evidence>
<feature type="domain" description="Bacterial alpha-L-rhamnosidase N-terminal" evidence="5">
    <location>
        <begin position="16"/>
        <end position="144"/>
    </location>
</feature>
<gene>
    <name evidence="7" type="ORF">GCM10025862_29990</name>
</gene>
<feature type="domain" description="Alpha-L-rhamnosidase concanavalin-like" evidence="4">
    <location>
        <begin position="156"/>
        <end position="257"/>
    </location>
</feature>
<dbReference type="EMBL" id="BSUJ01000001">
    <property type="protein sequence ID" value="GMA20978.1"/>
    <property type="molecule type" value="Genomic_DNA"/>
</dbReference>
<dbReference type="Pfam" id="PF05592">
    <property type="entry name" value="Bac_rhamnosid"/>
    <property type="match status" value="1"/>
</dbReference>
<dbReference type="EC" id="3.2.1.40" evidence="2"/>
<evidence type="ECO:0000256" key="1">
    <source>
        <dbReference type="ARBA" id="ARBA00001445"/>
    </source>
</evidence>
<protein>
    <recommendedName>
        <fullName evidence="2">alpha-L-rhamnosidase</fullName>
        <ecNumber evidence="2">3.2.1.40</ecNumber>
    </recommendedName>
</protein>
<keyword evidence="8" id="KW-1185">Reference proteome</keyword>
<dbReference type="PANTHER" id="PTHR33307:SF6">
    <property type="entry name" value="ALPHA-RHAMNOSIDASE (EUROFUNG)-RELATED"/>
    <property type="match status" value="1"/>
</dbReference>
<dbReference type="InterPro" id="IPR012341">
    <property type="entry name" value="6hp_glycosidase-like_sf"/>
</dbReference>
<comment type="catalytic activity">
    <reaction evidence="1">
        <text>Hydrolysis of terminal non-reducing alpha-L-rhamnose residues in alpha-L-rhamnosides.</text>
        <dbReference type="EC" id="3.2.1.40"/>
    </reaction>
</comment>
<feature type="compositionally biased region" description="Low complexity" evidence="3">
    <location>
        <begin position="519"/>
        <end position="537"/>
    </location>
</feature>
<accession>A0ABQ6HTG8</accession>
<dbReference type="Gene3D" id="2.60.120.260">
    <property type="entry name" value="Galactose-binding domain-like"/>
    <property type="match status" value="2"/>
</dbReference>
<dbReference type="Gene3D" id="1.50.10.10">
    <property type="match status" value="1"/>
</dbReference>
<evidence type="ECO:0000259" key="5">
    <source>
        <dbReference type="Pfam" id="PF08531"/>
    </source>
</evidence>
<evidence type="ECO:0000259" key="6">
    <source>
        <dbReference type="Pfam" id="PF17389"/>
    </source>
</evidence>
<comment type="caution">
    <text evidence="7">The sequence shown here is derived from an EMBL/GenBank/DDBJ whole genome shotgun (WGS) entry which is preliminary data.</text>
</comment>
<evidence type="ECO:0000313" key="8">
    <source>
        <dbReference type="Proteomes" id="UP001157109"/>
    </source>
</evidence>
<feature type="domain" description="Alpha-L-rhamnosidase six-hairpin glycosidase" evidence="6">
    <location>
        <begin position="262"/>
        <end position="465"/>
    </location>
</feature>
<dbReference type="InterPro" id="IPR013737">
    <property type="entry name" value="Bac_rhamnosid_N"/>
</dbReference>
<evidence type="ECO:0000313" key="7">
    <source>
        <dbReference type="EMBL" id="GMA20978.1"/>
    </source>
</evidence>
<dbReference type="InterPro" id="IPR016007">
    <property type="entry name" value="Alpha_rhamnosid"/>
</dbReference>
<proteinExistence type="predicted"/>
<dbReference type="InterPro" id="IPR008928">
    <property type="entry name" value="6-hairpin_glycosidase_sf"/>
</dbReference>
<feature type="region of interest" description="Disordered" evidence="3">
    <location>
        <begin position="493"/>
        <end position="537"/>
    </location>
</feature>
<reference evidence="8" key="1">
    <citation type="journal article" date="2019" name="Int. J. Syst. Evol. Microbiol.">
        <title>The Global Catalogue of Microorganisms (GCM) 10K type strain sequencing project: providing services to taxonomists for standard genome sequencing and annotation.</title>
        <authorList>
            <consortium name="The Broad Institute Genomics Platform"/>
            <consortium name="The Broad Institute Genome Sequencing Center for Infectious Disease"/>
            <person name="Wu L."/>
            <person name="Ma J."/>
        </authorList>
    </citation>
    <scope>NUCLEOTIDE SEQUENCE [LARGE SCALE GENOMIC DNA]</scope>
    <source>
        <strain evidence="8">NBRC 105830</strain>
    </source>
</reference>
<dbReference type="Proteomes" id="UP001157109">
    <property type="component" value="Unassembled WGS sequence"/>
</dbReference>
<dbReference type="InterPro" id="IPR008902">
    <property type="entry name" value="Rhamnosid_concanavalin"/>
</dbReference>
<dbReference type="InterPro" id="IPR035396">
    <property type="entry name" value="Bac_rhamnosid6H"/>
</dbReference>
<evidence type="ECO:0000256" key="3">
    <source>
        <dbReference type="SAM" id="MobiDB-lite"/>
    </source>
</evidence>
<dbReference type="SUPFAM" id="SSF48208">
    <property type="entry name" value="Six-hairpin glycosidases"/>
    <property type="match status" value="1"/>
</dbReference>
<organism evidence="7 8">
    <name type="scientific">Arsenicicoccus piscis</name>
    <dbReference type="NCBI Taxonomy" id="673954"/>
    <lineage>
        <taxon>Bacteria</taxon>
        <taxon>Bacillati</taxon>
        <taxon>Actinomycetota</taxon>
        <taxon>Actinomycetes</taxon>
        <taxon>Micrococcales</taxon>
        <taxon>Intrasporangiaceae</taxon>
        <taxon>Arsenicicoccus</taxon>
    </lineage>
</organism>
<name>A0ABQ6HTG8_9MICO</name>
<dbReference type="PANTHER" id="PTHR33307">
    <property type="entry name" value="ALPHA-RHAMNOSIDASE (EUROFUNG)"/>
    <property type="match status" value="1"/>
</dbReference>
<dbReference type="Pfam" id="PF17389">
    <property type="entry name" value="Bac_rhamnosid6H"/>
    <property type="match status" value="1"/>
</dbReference>
<feature type="compositionally biased region" description="Low complexity" evidence="3">
    <location>
        <begin position="494"/>
        <end position="508"/>
    </location>
</feature>
<dbReference type="Pfam" id="PF08531">
    <property type="entry name" value="Bac_rhamnosid_N"/>
    <property type="match status" value="1"/>
</dbReference>